<name>A0ABS9VJF7_9SPHN</name>
<evidence type="ECO:0000259" key="2">
    <source>
        <dbReference type="Pfam" id="PF07238"/>
    </source>
</evidence>
<evidence type="ECO:0000256" key="1">
    <source>
        <dbReference type="SAM" id="MobiDB-lite"/>
    </source>
</evidence>
<dbReference type="EMBL" id="JAKZHW010000001">
    <property type="protein sequence ID" value="MCH8615106.1"/>
    <property type="molecule type" value="Genomic_DNA"/>
</dbReference>
<dbReference type="Pfam" id="PF07238">
    <property type="entry name" value="PilZ"/>
    <property type="match status" value="2"/>
</dbReference>
<sequence>MQKQPVETTLYSFSEHTPEPAERRDDERHLTLFRVGSLNIGDRRELCLIKNISAGGMMIRAYCPLTQDMRVSVELKRGEQISGRVSWIQDGSAGVEFDKRIDVVELLANSMDGPRPRMPRVEVRCIASIRLGAQVYGMRAHDISQGGLKVESNSSLPIGSEVVVAIPGLRPQPGVIRWREGSCYGITFSRLLALRELVDWLQSQRELLRAAG</sequence>
<keyword evidence="4" id="KW-1185">Reference proteome</keyword>
<evidence type="ECO:0000313" key="4">
    <source>
        <dbReference type="Proteomes" id="UP001203058"/>
    </source>
</evidence>
<proteinExistence type="predicted"/>
<feature type="compositionally biased region" description="Basic and acidic residues" evidence="1">
    <location>
        <begin position="16"/>
        <end position="25"/>
    </location>
</feature>
<dbReference type="SUPFAM" id="SSF141371">
    <property type="entry name" value="PilZ domain-like"/>
    <property type="match status" value="2"/>
</dbReference>
<dbReference type="RefSeq" id="WP_241445798.1">
    <property type="nucleotide sequence ID" value="NZ_JAKZHW010000001.1"/>
</dbReference>
<accession>A0ABS9VJF7</accession>
<comment type="caution">
    <text evidence="3">The sequence shown here is derived from an EMBL/GenBank/DDBJ whole genome shotgun (WGS) entry which is preliminary data.</text>
</comment>
<organism evidence="3 4">
    <name type="scientific">Sphingomonas telluris</name>
    <dbReference type="NCBI Taxonomy" id="2907998"/>
    <lineage>
        <taxon>Bacteria</taxon>
        <taxon>Pseudomonadati</taxon>
        <taxon>Pseudomonadota</taxon>
        <taxon>Alphaproteobacteria</taxon>
        <taxon>Sphingomonadales</taxon>
        <taxon>Sphingomonadaceae</taxon>
        <taxon>Sphingomonas</taxon>
    </lineage>
</organism>
<reference evidence="3 4" key="1">
    <citation type="submission" date="2022-03" db="EMBL/GenBank/DDBJ databases">
        <authorList>
            <person name="Jo J.-H."/>
            <person name="Im W.-T."/>
        </authorList>
    </citation>
    <scope>NUCLEOTIDE SEQUENCE [LARGE SCALE GENOMIC DNA]</scope>
    <source>
        <strain evidence="3 4">SM33</strain>
    </source>
</reference>
<evidence type="ECO:0000313" key="3">
    <source>
        <dbReference type="EMBL" id="MCH8615106.1"/>
    </source>
</evidence>
<dbReference type="Gene3D" id="2.40.10.220">
    <property type="entry name" value="predicted glycosyltransferase like domains"/>
    <property type="match status" value="2"/>
</dbReference>
<protein>
    <submittedName>
        <fullName evidence="3">PilZ domain-containing protein</fullName>
    </submittedName>
</protein>
<feature type="domain" description="PilZ" evidence="2">
    <location>
        <begin position="22"/>
        <end position="103"/>
    </location>
</feature>
<feature type="compositionally biased region" description="Polar residues" evidence="1">
    <location>
        <begin position="1"/>
        <end position="15"/>
    </location>
</feature>
<feature type="region of interest" description="Disordered" evidence="1">
    <location>
        <begin position="1"/>
        <end position="25"/>
    </location>
</feature>
<feature type="domain" description="PilZ" evidence="2">
    <location>
        <begin position="117"/>
        <end position="192"/>
    </location>
</feature>
<gene>
    <name evidence="3" type="ORF">LZ016_03150</name>
</gene>
<dbReference type="InterPro" id="IPR009875">
    <property type="entry name" value="PilZ_domain"/>
</dbReference>
<dbReference type="Proteomes" id="UP001203058">
    <property type="component" value="Unassembled WGS sequence"/>
</dbReference>